<protein>
    <submittedName>
        <fullName evidence="1">Uncharacterized protein</fullName>
    </submittedName>
</protein>
<keyword evidence="2" id="KW-1185">Reference proteome</keyword>
<evidence type="ECO:0000313" key="2">
    <source>
        <dbReference type="Proteomes" id="UP000235786"/>
    </source>
</evidence>
<evidence type="ECO:0000313" key="1">
    <source>
        <dbReference type="EMBL" id="PMD40221.1"/>
    </source>
</evidence>
<name>A0A2J6RNX8_HYAVF</name>
<dbReference type="Proteomes" id="UP000235786">
    <property type="component" value="Unassembled WGS sequence"/>
</dbReference>
<proteinExistence type="predicted"/>
<sequence length="77" mass="8423">MRELGYRKACGRHAPTKWPSMKALADGTVGYLTSPRITANIPPARMVCLGDFFGLCIRANFTTLSSSIIGESPYSRN</sequence>
<dbReference type="EMBL" id="KZ613945">
    <property type="protein sequence ID" value="PMD40221.1"/>
    <property type="molecule type" value="Genomic_DNA"/>
</dbReference>
<reference evidence="1 2" key="1">
    <citation type="submission" date="2016-04" db="EMBL/GenBank/DDBJ databases">
        <title>A degradative enzymes factory behind the ericoid mycorrhizal symbiosis.</title>
        <authorList>
            <consortium name="DOE Joint Genome Institute"/>
            <person name="Martino E."/>
            <person name="Morin E."/>
            <person name="Grelet G."/>
            <person name="Kuo A."/>
            <person name="Kohler A."/>
            <person name="Daghino S."/>
            <person name="Barry K."/>
            <person name="Choi C."/>
            <person name="Cichocki N."/>
            <person name="Clum A."/>
            <person name="Copeland A."/>
            <person name="Hainaut M."/>
            <person name="Haridas S."/>
            <person name="Labutti K."/>
            <person name="Lindquist E."/>
            <person name="Lipzen A."/>
            <person name="Khouja H.-R."/>
            <person name="Murat C."/>
            <person name="Ohm R."/>
            <person name="Olson A."/>
            <person name="Spatafora J."/>
            <person name="Veneault-Fourrey C."/>
            <person name="Henrissat B."/>
            <person name="Grigoriev I."/>
            <person name="Martin F."/>
            <person name="Perotto S."/>
        </authorList>
    </citation>
    <scope>NUCLEOTIDE SEQUENCE [LARGE SCALE GENOMIC DNA]</scope>
    <source>
        <strain evidence="1 2">F</strain>
    </source>
</reference>
<organism evidence="1 2">
    <name type="scientific">Hyaloscypha variabilis (strain UAMH 11265 / GT02V1 / F)</name>
    <name type="common">Meliniomyces variabilis</name>
    <dbReference type="NCBI Taxonomy" id="1149755"/>
    <lineage>
        <taxon>Eukaryota</taxon>
        <taxon>Fungi</taxon>
        <taxon>Dikarya</taxon>
        <taxon>Ascomycota</taxon>
        <taxon>Pezizomycotina</taxon>
        <taxon>Leotiomycetes</taxon>
        <taxon>Helotiales</taxon>
        <taxon>Hyaloscyphaceae</taxon>
        <taxon>Hyaloscypha</taxon>
        <taxon>Hyaloscypha variabilis</taxon>
    </lineage>
</organism>
<dbReference type="AlphaFoldDB" id="A0A2J6RNX8"/>
<accession>A0A2J6RNX8</accession>
<gene>
    <name evidence="1" type="ORF">L207DRAFT_336197</name>
</gene>